<dbReference type="EMBL" id="KL584712">
    <property type="protein sequence ID" value="KEQ72248.1"/>
    <property type="molecule type" value="Genomic_DNA"/>
</dbReference>
<dbReference type="GO" id="GO:0008270">
    <property type="term" value="F:zinc ion binding"/>
    <property type="evidence" value="ECO:0007669"/>
    <property type="project" value="InterPro"/>
</dbReference>
<keyword evidence="13" id="KW-1185">Reference proteome</keyword>
<dbReference type="CDD" id="cd00067">
    <property type="entry name" value="GAL4"/>
    <property type="match status" value="1"/>
</dbReference>
<dbReference type="PROSITE" id="PS00463">
    <property type="entry name" value="ZN2_CY6_FUNGAL_1"/>
    <property type="match status" value="1"/>
</dbReference>
<evidence type="ECO:0000256" key="5">
    <source>
        <dbReference type="ARBA" id="ARBA00023125"/>
    </source>
</evidence>
<evidence type="ECO:0000256" key="7">
    <source>
        <dbReference type="ARBA" id="ARBA00023242"/>
    </source>
</evidence>
<dbReference type="OrthoDB" id="2595934at2759"/>
<comment type="similarity">
    <text evidence="8">Belongs to the prtT family.</text>
</comment>
<organism evidence="12 13">
    <name type="scientific">Aureobasidium namibiae CBS 147.97</name>
    <dbReference type="NCBI Taxonomy" id="1043004"/>
    <lineage>
        <taxon>Eukaryota</taxon>
        <taxon>Fungi</taxon>
        <taxon>Dikarya</taxon>
        <taxon>Ascomycota</taxon>
        <taxon>Pezizomycotina</taxon>
        <taxon>Dothideomycetes</taxon>
        <taxon>Dothideomycetidae</taxon>
        <taxon>Dothideales</taxon>
        <taxon>Saccotheciaceae</taxon>
        <taxon>Aureobasidium</taxon>
    </lineage>
</organism>
<evidence type="ECO:0000256" key="8">
    <source>
        <dbReference type="ARBA" id="ARBA00038134"/>
    </source>
</evidence>
<dbReference type="CDD" id="cd12148">
    <property type="entry name" value="fungal_TF_MHR"/>
    <property type="match status" value="1"/>
</dbReference>
<keyword evidence="7" id="KW-0539">Nucleus</keyword>
<sequence>MDGAEQERPTKRQRIGKACKSCRTSKARCEIQPDADACHRCQVLDLECELPKRSAVRAAASTPLIDGNGNVEARLARAEQMIAKLSEAVFPHAESALAEVIDATNDAPPAGDASDYPKPVEILQDLQSELYAQSGKPSSEQTDLVSVGLLSVDTAIQLLRTSIDRYSKWIPLAEIVDFVSNVSRDFSRSSPLLMNVLCLLATRYHPGVFSQTVQDMYRHVKRLVADAVIDTPPVASSVVQALTLLCLFNPTVQTDKPLDSWHLSASTANHAVVAFGPINVRQPSAAEERTTEQLRVWSGLCLTHLQHSIGSGRPVSISIRLMEGCRRLLDRPTILPSDTPLIAELQFYICLHTALQSPTATPESAFAPWNLAWSRFLTSSGPPRTLELSHWFGHLLLHRRNASSQQGSSPQAIHERNIPAWRESANIVSQFVRHSSDQALDLPDFAFFIASYAALVLCESAIDHHLVENLRAYFFKVACNESHIAFKHGRILQRALERSRHADPSVEDGTIAGVEILPYTAGTPLPSQVMGAGDLDALAGFEVFGEYFTVESLL</sequence>
<proteinExistence type="inferred from homology"/>
<dbReference type="SUPFAM" id="SSF57701">
    <property type="entry name" value="Zn2/Cys6 DNA-binding domain"/>
    <property type="match status" value="1"/>
</dbReference>
<dbReference type="InterPro" id="IPR001138">
    <property type="entry name" value="Zn2Cys6_DnaBD"/>
</dbReference>
<evidence type="ECO:0000256" key="4">
    <source>
        <dbReference type="ARBA" id="ARBA00023015"/>
    </source>
</evidence>
<keyword evidence="4" id="KW-0805">Transcription regulation</keyword>
<keyword evidence="6" id="KW-0804">Transcription</keyword>
<dbReference type="GO" id="GO:0005634">
    <property type="term" value="C:nucleus"/>
    <property type="evidence" value="ECO:0007669"/>
    <property type="project" value="UniProtKB-SubCell"/>
</dbReference>
<reference evidence="12 13" key="1">
    <citation type="journal article" date="2014" name="BMC Genomics">
        <title>Genome sequencing of four Aureobasidium pullulans varieties: biotechnological potential, stress tolerance, and description of new species.</title>
        <authorList>
            <person name="Gostin Ar C."/>
            <person name="Ohm R.A."/>
            <person name="Kogej T."/>
            <person name="Sonjak S."/>
            <person name="Turk M."/>
            <person name="Zajc J."/>
            <person name="Zalar P."/>
            <person name="Grube M."/>
            <person name="Sun H."/>
            <person name="Han J."/>
            <person name="Sharma A."/>
            <person name="Chiniquy J."/>
            <person name="Ngan C.Y."/>
            <person name="Lipzen A."/>
            <person name="Barry K."/>
            <person name="Grigoriev I.V."/>
            <person name="Gunde-Cimerman N."/>
        </authorList>
    </citation>
    <scope>NUCLEOTIDE SEQUENCE [LARGE SCALE GENOMIC DNA]</scope>
    <source>
        <strain evidence="12 13">CBS 147.97</strain>
    </source>
</reference>
<dbReference type="RefSeq" id="XP_013426460.1">
    <property type="nucleotide sequence ID" value="XM_013571006.1"/>
</dbReference>
<keyword evidence="2" id="KW-0479">Metal-binding</keyword>
<evidence type="ECO:0000256" key="3">
    <source>
        <dbReference type="ARBA" id="ARBA00022833"/>
    </source>
</evidence>
<evidence type="ECO:0000256" key="6">
    <source>
        <dbReference type="ARBA" id="ARBA00023163"/>
    </source>
</evidence>
<dbReference type="AlphaFoldDB" id="A0A074WGV1"/>
<dbReference type="Proteomes" id="UP000027730">
    <property type="component" value="Unassembled WGS sequence"/>
</dbReference>
<name>A0A074WGV1_9PEZI</name>
<dbReference type="GeneID" id="25415389"/>
<dbReference type="InterPro" id="IPR051089">
    <property type="entry name" value="prtT"/>
</dbReference>
<dbReference type="InterPro" id="IPR036864">
    <property type="entry name" value="Zn2-C6_fun-type_DNA-bd_sf"/>
</dbReference>
<evidence type="ECO:0000259" key="11">
    <source>
        <dbReference type="PROSITE" id="PS50048"/>
    </source>
</evidence>
<evidence type="ECO:0000313" key="12">
    <source>
        <dbReference type="EMBL" id="KEQ72248.1"/>
    </source>
</evidence>
<dbReference type="PANTHER" id="PTHR31845:SF34">
    <property type="entry name" value="TRANSCRIPTIONAL ACTIVATOR OF PROTEASES PRTT"/>
    <property type="match status" value="1"/>
</dbReference>
<dbReference type="GO" id="GO:0000981">
    <property type="term" value="F:DNA-binding transcription factor activity, RNA polymerase II-specific"/>
    <property type="evidence" value="ECO:0007669"/>
    <property type="project" value="InterPro"/>
</dbReference>
<dbReference type="PROSITE" id="PS50048">
    <property type="entry name" value="ZN2_CY6_FUNGAL_2"/>
    <property type="match status" value="1"/>
</dbReference>
<keyword evidence="5" id="KW-0238">DNA-binding</keyword>
<comment type="subcellular location">
    <subcellularLocation>
        <location evidence="1">Nucleus</location>
    </subcellularLocation>
</comment>
<dbReference type="GO" id="GO:0000976">
    <property type="term" value="F:transcription cis-regulatory region binding"/>
    <property type="evidence" value="ECO:0007669"/>
    <property type="project" value="TreeGrafter"/>
</dbReference>
<evidence type="ECO:0000256" key="10">
    <source>
        <dbReference type="ARBA" id="ARBA00042461"/>
    </source>
</evidence>
<dbReference type="PANTHER" id="PTHR31845">
    <property type="entry name" value="FINGER DOMAIN PROTEIN, PUTATIVE-RELATED"/>
    <property type="match status" value="1"/>
</dbReference>
<feature type="domain" description="Zn(2)-C6 fungal-type" evidence="11">
    <location>
        <begin position="18"/>
        <end position="50"/>
    </location>
</feature>
<evidence type="ECO:0000313" key="13">
    <source>
        <dbReference type="Proteomes" id="UP000027730"/>
    </source>
</evidence>
<evidence type="ECO:0000256" key="2">
    <source>
        <dbReference type="ARBA" id="ARBA00022723"/>
    </source>
</evidence>
<accession>A0A074WGV1</accession>
<dbReference type="HOGENOM" id="CLU_030102_0_0_1"/>
<evidence type="ECO:0000256" key="1">
    <source>
        <dbReference type="ARBA" id="ARBA00004123"/>
    </source>
</evidence>
<keyword evidence="3" id="KW-0862">Zinc</keyword>
<gene>
    <name evidence="12" type="ORF">M436DRAFT_73961</name>
</gene>
<protein>
    <recommendedName>
        <fullName evidence="9">Transcriptional activator of proteases prtT</fullName>
    </recommendedName>
    <alternativeName>
        <fullName evidence="10">Zn(2)-C6 zinc finger-containing protein prtT</fullName>
    </alternativeName>
</protein>
<dbReference type="Gene3D" id="4.10.240.10">
    <property type="entry name" value="Zn(2)-C6 fungal-type DNA-binding domain"/>
    <property type="match status" value="1"/>
</dbReference>
<evidence type="ECO:0000256" key="9">
    <source>
        <dbReference type="ARBA" id="ARBA00041135"/>
    </source>
</evidence>